<dbReference type="Pfam" id="PF20237">
    <property type="entry name" value="DUF6594"/>
    <property type="match status" value="1"/>
</dbReference>
<reference evidence="3" key="1">
    <citation type="submission" date="2022-10" db="EMBL/GenBank/DDBJ databases">
        <title>Tapping the CABI collections for fungal endophytes: first genome assemblies for Collariella, Neodidymelliopsis, Ascochyta clinopodiicola, Didymella pomorum, Didymosphaeria variabile, Neocosmospora piperis and Neocucurbitaria cava.</title>
        <authorList>
            <person name="Hill R."/>
        </authorList>
    </citation>
    <scope>NUCLEOTIDE SEQUENCE</scope>
    <source>
        <strain evidence="3">IMI 356814</strain>
    </source>
</reference>
<protein>
    <recommendedName>
        <fullName evidence="2">DUF6594 domain-containing protein</fullName>
    </recommendedName>
</protein>
<dbReference type="EMBL" id="JAPEUY010000013">
    <property type="protein sequence ID" value="KAJ4367015.1"/>
    <property type="molecule type" value="Genomic_DNA"/>
</dbReference>
<dbReference type="Proteomes" id="UP001140560">
    <property type="component" value="Unassembled WGS sequence"/>
</dbReference>
<proteinExistence type="predicted"/>
<feature type="transmembrane region" description="Helical" evidence="1">
    <location>
        <begin position="169"/>
        <end position="189"/>
    </location>
</feature>
<dbReference type="OrthoDB" id="3546297at2759"/>
<feature type="transmembrane region" description="Helical" evidence="1">
    <location>
        <begin position="138"/>
        <end position="157"/>
    </location>
</feature>
<keyword evidence="1" id="KW-1133">Transmembrane helix</keyword>
<keyword evidence="1" id="KW-0472">Membrane</keyword>
<accession>A0A9W8Y4L1</accession>
<keyword evidence="4" id="KW-1185">Reference proteome</keyword>
<gene>
    <name evidence="3" type="ORF">N0V83_007545</name>
</gene>
<name>A0A9W8Y4L1_9PLEO</name>
<evidence type="ECO:0000313" key="4">
    <source>
        <dbReference type="Proteomes" id="UP001140560"/>
    </source>
</evidence>
<organism evidence="3 4">
    <name type="scientific">Neocucurbitaria cava</name>
    <dbReference type="NCBI Taxonomy" id="798079"/>
    <lineage>
        <taxon>Eukaryota</taxon>
        <taxon>Fungi</taxon>
        <taxon>Dikarya</taxon>
        <taxon>Ascomycota</taxon>
        <taxon>Pezizomycotina</taxon>
        <taxon>Dothideomycetes</taxon>
        <taxon>Pleosporomycetidae</taxon>
        <taxon>Pleosporales</taxon>
        <taxon>Pleosporineae</taxon>
        <taxon>Cucurbitariaceae</taxon>
        <taxon>Neocucurbitaria</taxon>
    </lineage>
</organism>
<evidence type="ECO:0000259" key="2">
    <source>
        <dbReference type="Pfam" id="PF20237"/>
    </source>
</evidence>
<sequence>MSTADAIRDYQSMNALCELPDYAKDTRMDLEGQFPYIATPYAGKANRPYDTRYRTTKPGKKQPRDPIREILRKILPKRLTWPEDERKANRPGYGADLAPENYSRLVDSIARFIIGTLSGCALIVPMVVMALDPSLMKSLVVVSVALVVFALVVGLVFETDNKDTIMATATYAAVLVVFVGNSGGAGGAATS</sequence>
<evidence type="ECO:0000313" key="3">
    <source>
        <dbReference type="EMBL" id="KAJ4367015.1"/>
    </source>
</evidence>
<dbReference type="AlphaFoldDB" id="A0A9W8Y4L1"/>
<comment type="caution">
    <text evidence="3">The sequence shown here is derived from an EMBL/GenBank/DDBJ whole genome shotgun (WGS) entry which is preliminary data.</text>
</comment>
<feature type="domain" description="DUF6594" evidence="2">
    <location>
        <begin position="55"/>
        <end position="176"/>
    </location>
</feature>
<keyword evidence="1" id="KW-0812">Transmembrane</keyword>
<dbReference type="InterPro" id="IPR046529">
    <property type="entry name" value="DUF6594"/>
</dbReference>
<feature type="transmembrane region" description="Helical" evidence="1">
    <location>
        <begin position="109"/>
        <end position="131"/>
    </location>
</feature>
<evidence type="ECO:0000256" key="1">
    <source>
        <dbReference type="SAM" id="Phobius"/>
    </source>
</evidence>